<reference evidence="9" key="1">
    <citation type="submission" date="2022-12" db="EMBL/GenBank/DDBJ databases">
        <title>Draft genome assemblies for two species of Escallonia (Escalloniales).</title>
        <authorList>
            <person name="Chanderbali A."/>
            <person name="Dervinis C."/>
            <person name="Anghel I."/>
            <person name="Soltis D."/>
            <person name="Soltis P."/>
            <person name="Zapata F."/>
        </authorList>
    </citation>
    <scope>NUCLEOTIDE SEQUENCE</scope>
    <source>
        <strain evidence="9">UCBG92.1500</strain>
        <tissue evidence="9">Leaf</tissue>
    </source>
</reference>
<feature type="non-terminal residue" evidence="9">
    <location>
        <position position="1"/>
    </location>
</feature>
<dbReference type="GO" id="GO:0000981">
    <property type="term" value="F:DNA-binding transcription factor activity, RNA polymerase II-specific"/>
    <property type="evidence" value="ECO:0007669"/>
    <property type="project" value="TreeGrafter"/>
</dbReference>
<keyword evidence="4" id="KW-0238">DNA-binding</keyword>
<dbReference type="GO" id="GO:0046983">
    <property type="term" value="F:protein dimerization activity"/>
    <property type="evidence" value="ECO:0007669"/>
    <property type="project" value="InterPro"/>
</dbReference>
<keyword evidence="5" id="KW-0804">Transcription</keyword>
<dbReference type="PROSITE" id="PS50888">
    <property type="entry name" value="BHLH"/>
    <property type="match status" value="1"/>
</dbReference>
<proteinExistence type="predicted"/>
<evidence type="ECO:0000256" key="2">
    <source>
        <dbReference type="ARBA" id="ARBA00011738"/>
    </source>
</evidence>
<feature type="domain" description="BHLH" evidence="8">
    <location>
        <begin position="338"/>
        <end position="387"/>
    </location>
</feature>
<feature type="compositionally biased region" description="Basic and acidic residues" evidence="7">
    <location>
        <begin position="414"/>
        <end position="423"/>
    </location>
</feature>
<dbReference type="AlphaFoldDB" id="A0AA88UUK9"/>
<keyword evidence="3" id="KW-0805">Transcription regulation</keyword>
<dbReference type="EMBL" id="JAVXUO010000239">
    <property type="protein sequence ID" value="KAK2994138.1"/>
    <property type="molecule type" value="Genomic_DNA"/>
</dbReference>
<dbReference type="Proteomes" id="UP001187471">
    <property type="component" value="Unassembled WGS sequence"/>
</dbReference>
<dbReference type="PANTHER" id="PTHR16223:SF56">
    <property type="entry name" value="TRANSCRIPTION FACTOR BHLH110"/>
    <property type="match status" value="1"/>
</dbReference>
<dbReference type="SUPFAM" id="SSF47459">
    <property type="entry name" value="HLH, helix-loop-helix DNA-binding domain"/>
    <property type="match status" value="1"/>
</dbReference>
<evidence type="ECO:0000256" key="7">
    <source>
        <dbReference type="SAM" id="MobiDB-lite"/>
    </source>
</evidence>
<keyword evidence="10" id="KW-1185">Reference proteome</keyword>
<name>A0AA88UUK9_9ASTE</name>
<feature type="region of interest" description="Disordered" evidence="7">
    <location>
        <begin position="402"/>
        <end position="423"/>
    </location>
</feature>
<accession>A0AA88UUK9</accession>
<sequence length="453" mass="49693">SSTGSFNPHNSDGGMVVINSREGRQQRHDNLNPMMLHDHLGFHWTATSTATTTSSAHELQQLARIKEELRSANSNGGNYPKFSELMVNMSSPSSSSSSIEDHLHMHHPSSGYMIKSEERDLNYEKLLLKNFSSGCQIDGVQNQFPAAAAAGEFFYSSDSAQHDNCSPSTTTTSTSSAISSRGTFSQIFPTINISSNFSTQQSSSSSPNNVDMNLEALDLFNSAIRYSQQHSPHDDHLGRLLFKETSLNVPYGLDHMQQLTHRPSNTPRKVRILSSSSSSSSSSILLSKTAIITGIITWKNIKNKELVSPFNGGVSEAKRPSNFLEPKAPQAAPKKSRLETRSSCPPFKVRKEKLGDRIASLQQLVAPFGKTDTASVLMEAIGYINFLQNQVETLSVPYMKSSRNKTSRTVHGGSTEDGHEETRRDLRSRGLCLVPLSCLSYVTEVGGGVWPHP</sequence>
<evidence type="ECO:0000256" key="1">
    <source>
        <dbReference type="ARBA" id="ARBA00004123"/>
    </source>
</evidence>
<dbReference type="Gene3D" id="4.10.280.10">
    <property type="entry name" value="Helix-loop-helix DNA-binding domain"/>
    <property type="match status" value="1"/>
</dbReference>
<comment type="caution">
    <text evidence="9">The sequence shown here is derived from an EMBL/GenBank/DDBJ whole genome shotgun (WGS) entry which is preliminary data.</text>
</comment>
<dbReference type="InterPro" id="IPR011598">
    <property type="entry name" value="bHLH_dom"/>
</dbReference>
<dbReference type="GO" id="GO:0000978">
    <property type="term" value="F:RNA polymerase II cis-regulatory region sequence-specific DNA binding"/>
    <property type="evidence" value="ECO:0007669"/>
    <property type="project" value="TreeGrafter"/>
</dbReference>
<keyword evidence="6" id="KW-0539">Nucleus</keyword>
<dbReference type="InterPro" id="IPR045843">
    <property type="entry name" value="IND-like"/>
</dbReference>
<comment type="subunit">
    <text evidence="2">Homodimer.</text>
</comment>
<evidence type="ECO:0000256" key="6">
    <source>
        <dbReference type="ARBA" id="ARBA00023242"/>
    </source>
</evidence>
<comment type="subcellular location">
    <subcellularLocation>
        <location evidence="1">Nucleus</location>
    </subcellularLocation>
</comment>
<dbReference type="InterPro" id="IPR036638">
    <property type="entry name" value="HLH_DNA-bd_sf"/>
</dbReference>
<gene>
    <name evidence="9" type="ORF">RJ640_020943</name>
</gene>
<evidence type="ECO:0000256" key="5">
    <source>
        <dbReference type="ARBA" id="ARBA00023163"/>
    </source>
</evidence>
<evidence type="ECO:0000313" key="9">
    <source>
        <dbReference type="EMBL" id="KAK2994138.1"/>
    </source>
</evidence>
<dbReference type="CDD" id="cd11393">
    <property type="entry name" value="bHLH_AtbHLH_like"/>
    <property type="match status" value="1"/>
</dbReference>
<dbReference type="FunFam" id="4.10.280.10:FF:000032">
    <property type="entry name" value="Transcription factor bHLH123 family"/>
    <property type="match status" value="1"/>
</dbReference>
<evidence type="ECO:0000259" key="8">
    <source>
        <dbReference type="PROSITE" id="PS50888"/>
    </source>
</evidence>
<protein>
    <recommendedName>
        <fullName evidence="8">BHLH domain-containing protein</fullName>
    </recommendedName>
</protein>
<dbReference type="GO" id="GO:0005634">
    <property type="term" value="C:nucleus"/>
    <property type="evidence" value="ECO:0007669"/>
    <property type="project" value="UniProtKB-SubCell"/>
</dbReference>
<dbReference type="InterPro" id="IPR045239">
    <property type="entry name" value="bHLH95_bHLH"/>
</dbReference>
<evidence type="ECO:0000256" key="4">
    <source>
        <dbReference type="ARBA" id="ARBA00023125"/>
    </source>
</evidence>
<organism evidence="9 10">
    <name type="scientific">Escallonia rubra</name>
    <dbReference type="NCBI Taxonomy" id="112253"/>
    <lineage>
        <taxon>Eukaryota</taxon>
        <taxon>Viridiplantae</taxon>
        <taxon>Streptophyta</taxon>
        <taxon>Embryophyta</taxon>
        <taxon>Tracheophyta</taxon>
        <taxon>Spermatophyta</taxon>
        <taxon>Magnoliopsida</taxon>
        <taxon>eudicotyledons</taxon>
        <taxon>Gunneridae</taxon>
        <taxon>Pentapetalae</taxon>
        <taxon>asterids</taxon>
        <taxon>campanulids</taxon>
        <taxon>Escalloniales</taxon>
        <taxon>Escalloniaceae</taxon>
        <taxon>Escallonia</taxon>
    </lineage>
</organism>
<evidence type="ECO:0000256" key="3">
    <source>
        <dbReference type="ARBA" id="ARBA00023015"/>
    </source>
</evidence>
<dbReference type="PANTHER" id="PTHR16223">
    <property type="entry name" value="TRANSCRIPTION FACTOR BHLH83-RELATED"/>
    <property type="match status" value="1"/>
</dbReference>
<feature type="region of interest" description="Disordered" evidence="7">
    <location>
        <begin position="317"/>
        <end position="342"/>
    </location>
</feature>
<evidence type="ECO:0000313" key="10">
    <source>
        <dbReference type="Proteomes" id="UP001187471"/>
    </source>
</evidence>